<gene>
    <name evidence="9" type="ORF">KTH90_07780</name>
</gene>
<evidence type="ECO:0000256" key="7">
    <source>
        <dbReference type="ARBA" id="ARBA00023136"/>
    </source>
</evidence>
<dbReference type="PANTHER" id="PTHR32196:SF21">
    <property type="entry name" value="ABC TRANSPORTER PERMEASE PROTEIN YPHD-RELATED"/>
    <property type="match status" value="1"/>
</dbReference>
<organism evidence="9 10">
    <name type="scientific">Diplocloster modestus</name>
    <dbReference type="NCBI Taxonomy" id="2850322"/>
    <lineage>
        <taxon>Bacteria</taxon>
        <taxon>Bacillati</taxon>
        <taxon>Bacillota</taxon>
        <taxon>Clostridia</taxon>
        <taxon>Lachnospirales</taxon>
        <taxon>Lachnospiraceae</taxon>
        <taxon>Diplocloster</taxon>
    </lineage>
</organism>
<accession>A0ABS6K5Y0</accession>
<keyword evidence="2" id="KW-0813">Transport</keyword>
<proteinExistence type="predicted"/>
<evidence type="ECO:0000256" key="5">
    <source>
        <dbReference type="ARBA" id="ARBA00022692"/>
    </source>
</evidence>
<feature type="transmembrane region" description="Helical" evidence="8">
    <location>
        <begin position="97"/>
        <end position="120"/>
    </location>
</feature>
<evidence type="ECO:0000256" key="4">
    <source>
        <dbReference type="ARBA" id="ARBA00022519"/>
    </source>
</evidence>
<dbReference type="RefSeq" id="WP_238726589.1">
    <property type="nucleotide sequence ID" value="NZ_JAHQCX010000004.1"/>
</dbReference>
<feature type="transmembrane region" description="Helical" evidence="8">
    <location>
        <begin position="23"/>
        <end position="43"/>
    </location>
</feature>
<feature type="transmembrane region" description="Helical" evidence="8">
    <location>
        <begin position="170"/>
        <end position="192"/>
    </location>
</feature>
<dbReference type="InterPro" id="IPR001851">
    <property type="entry name" value="ABC_transp_permease"/>
</dbReference>
<comment type="caution">
    <text evidence="9">The sequence shown here is derived from an EMBL/GenBank/DDBJ whole genome shotgun (WGS) entry which is preliminary data.</text>
</comment>
<comment type="subcellular location">
    <subcellularLocation>
        <location evidence="1">Cell membrane</location>
        <topology evidence="1">Multi-pass membrane protein</topology>
    </subcellularLocation>
</comment>
<protein>
    <submittedName>
        <fullName evidence="9">ABC transporter permease</fullName>
    </submittedName>
</protein>
<sequence>MNDKTGNGRNVLSAVLSWIRENINLFILLLMILIGTCASQQFLTSQNILNFIRQISINGIMAAGVTFVLLAGGFDLSIGSILGVCGCLAIGLQGSGVPLWAALVCSILAGCLLGLLNGILLKVTRGGLSETFLITLGTSLVAQYIALTYTKGNNLYSQRGTAFSFIGQGNVAGIPFATILMILIMILLQFILVKTRYGRMIFLTGGNKETAFLSGVPVLLVKITTFMIAGACAATAGIVTASRTTSASYTMGNGADFDACIAALIGGNILGGGKGGMVQTLIGVCIFGLITNILNLSGINSVLQMVIKGLVLLLAVALDGLKKK</sequence>
<evidence type="ECO:0000313" key="10">
    <source>
        <dbReference type="Proteomes" id="UP001314681"/>
    </source>
</evidence>
<dbReference type="CDD" id="cd06579">
    <property type="entry name" value="TM_PBP1_transp_AraH_like"/>
    <property type="match status" value="1"/>
</dbReference>
<evidence type="ECO:0000256" key="6">
    <source>
        <dbReference type="ARBA" id="ARBA00022989"/>
    </source>
</evidence>
<dbReference type="Proteomes" id="UP001314681">
    <property type="component" value="Unassembled WGS sequence"/>
</dbReference>
<feature type="transmembrane region" description="Helical" evidence="8">
    <location>
        <begin position="64"/>
        <end position="91"/>
    </location>
</feature>
<dbReference type="PANTHER" id="PTHR32196">
    <property type="entry name" value="ABC TRANSPORTER PERMEASE PROTEIN YPHD-RELATED-RELATED"/>
    <property type="match status" value="1"/>
</dbReference>
<keyword evidence="6 8" id="KW-1133">Transmembrane helix</keyword>
<evidence type="ECO:0000256" key="8">
    <source>
        <dbReference type="SAM" id="Phobius"/>
    </source>
</evidence>
<keyword evidence="10" id="KW-1185">Reference proteome</keyword>
<evidence type="ECO:0000256" key="2">
    <source>
        <dbReference type="ARBA" id="ARBA00022448"/>
    </source>
</evidence>
<reference evidence="9 10" key="1">
    <citation type="submission" date="2021-06" db="EMBL/GenBank/DDBJ databases">
        <title>Description of novel taxa of the family Lachnospiraceae.</title>
        <authorList>
            <person name="Chaplin A.V."/>
            <person name="Sokolova S.R."/>
            <person name="Pikina A.P."/>
            <person name="Korzhanova M."/>
            <person name="Belova V."/>
            <person name="Korostin D."/>
            <person name="Efimov B.A."/>
        </authorList>
    </citation>
    <scope>NUCLEOTIDE SEQUENCE [LARGE SCALE GENOMIC DNA]</scope>
    <source>
        <strain evidence="9 10">ASD4241</strain>
    </source>
</reference>
<evidence type="ECO:0000256" key="3">
    <source>
        <dbReference type="ARBA" id="ARBA00022475"/>
    </source>
</evidence>
<evidence type="ECO:0000256" key="1">
    <source>
        <dbReference type="ARBA" id="ARBA00004651"/>
    </source>
</evidence>
<evidence type="ECO:0000313" key="9">
    <source>
        <dbReference type="EMBL" id="MBU9725912.1"/>
    </source>
</evidence>
<name>A0ABS6K5Y0_9FIRM</name>
<dbReference type="Pfam" id="PF02653">
    <property type="entry name" value="BPD_transp_2"/>
    <property type="match status" value="1"/>
</dbReference>
<keyword evidence="3" id="KW-1003">Cell membrane</keyword>
<dbReference type="EMBL" id="JAHQCX010000004">
    <property type="protein sequence ID" value="MBU9725912.1"/>
    <property type="molecule type" value="Genomic_DNA"/>
</dbReference>
<keyword evidence="4" id="KW-0997">Cell inner membrane</keyword>
<feature type="transmembrane region" description="Helical" evidence="8">
    <location>
        <begin position="212"/>
        <end position="239"/>
    </location>
</feature>
<keyword evidence="7 8" id="KW-0472">Membrane</keyword>
<feature type="transmembrane region" description="Helical" evidence="8">
    <location>
        <begin position="277"/>
        <end position="296"/>
    </location>
</feature>
<feature type="transmembrane region" description="Helical" evidence="8">
    <location>
        <begin position="132"/>
        <end position="150"/>
    </location>
</feature>
<keyword evidence="5 8" id="KW-0812">Transmembrane</keyword>